<dbReference type="OrthoDB" id="1736050at2759"/>
<feature type="domain" description="C2H2-type" evidence="8">
    <location>
        <begin position="108"/>
        <end position="135"/>
    </location>
</feature>
<organism evidence="9 10">
    <name type="scientific">Nyssa sinensis</name>
    <dbReference type="NCBI Taxonomy" id="561372"/>
    <lineage>
        <taxon>Eukaryota</taxon>
        <taxon>Viridiplantae</taxon>
        <taxon>Streptophyta</taxon>
        <taxon>Embryophyta</taxon>
        <taxon>Tracheophyta</taxon>
        <taxon>Spermatophyta</taxon>
        <taxon>Magnoliopsida</taxon>
        <taxon>eudicotyledons</taxon>
        <taxon>Gunneridae</taxon>
        <taxon>Pentapetalae</taxon>
        <taxon>asterids</taxon>
        <taxon>Cornales</taxon>
        <taxon>Nyssaceae</taxon>
        <taxon>Nyssa</taxon>
    </lineage>
</organism>
<evidence type="ECO:0000259" key="8">
    <source>
        <dbReference type="PROSITE" id="PS50157"/>
    </source>
</evidence>
<keyword evidence="4" id="KW-0862">Zinc</keyword>
<dbReference type="AlphaFoldDB" id="A0A5J5B481"/>
<evidence type="ECO:0000256" key="7">
    <source>
        <dbReference type="SAM" id="MobiDB-lite"/>
    </source>
</evidence>
<evidence type="ECO:0000256" key="3">
    <source>
        <dbReference type="ARBA" id="ARBA00022771"/>
    </source>
</evidence>
<dbReference type="GO" id="GO:0009788">
    <property type="term" value="P:negative regulation of abscisic acid-activated signaling pathway"/>
    <property type="evidence" value="ECO:0007669"/>
    <property type="project" value="InterPro"/>
</dbReference>
<feature type="region of interest" description="Disordered" evidence="7">
    <location>
        <begin position="1"/>
        <end position="30"/>
    </location>
</feature>
<evidence type="ECO:0000256" key="5">
    <source>
        <dbReference type="ARBA" id="ARBA00023242"/>
    </source>
</evidence>
<keyword evidence="2" id="KW-0479">Metal-binding</keyword>
<dbReference type="GO" id="GO:0008270">
    <property type="term" value="F:zinc ion binding"/>
    <property type="evidence" value="ECO:0007669"/>
    <property type="project" value="UniProtKB-KW"/>
</dbReference>
<keyword evidence="3 6" id="KW-0863">Zinc-finger</keyword>
<evidence type="ECO:0000313" key="10">
    <source>
        <dbReference type="Proteomes" id="UP000325577"/>
    </source>
</evidence>
<protein>
    <recommendedName>
        <fullName evidence="8">C2H2-type domain-containing protein</fullName>
    </recommendedName>
</protein>
<dbReference type="PROSITE" id="PS00028">
    <property type="entry name" value="ZINC_FINGER_C2H2_1"/>
    <property type="match status" value="1"/>
</dbReference>
<name>A0A5J5B481_9ASTE</name>
<dbReference type="PANTHER" id="PTHR47287:SF9">
    <property type="entry name" value="ZINC FINGER PROTEIN 4-LIKE"/>
    <property type="match status" value="1"/>
</dbReference>
<accession>A0A5J5B481</accession>
<feature type="compositionally biased region" description="Basic and acidic residues" evidence="7">
    <location>
        <begin position="18"/>
        <end position="30"/>
    </location>
</feature>
<dbReference type="Pfam" id="PF13912">
    <property type="entry name" value="zf-C2H2_6"/>
    <property type="match status" value="1"/>
</dbReference>
<dbReference type="PROSITE" id="PS50157">
    <property type="entry name" value="ZINC_FINGER_C2H2_2"/>
    <property type="match status" value="1"/>
</dbReference>
<dbReference type="InterPro" id="IPR036236">
    <property type="entry name" value="Znf_C2H2_sf"/>
</dbReference>
<evidence type="ECO:0000313" key="9">
    <source>
        <dbReference type="EMBL" id="KAA8537364.1"/>
    </source>
</evidence>
<dbReference type="PANTHER" id="PTHR47287">
    <property type="entry name" value="C2H2 AND C2HC ZINC FINGERS SUPERFAMILY PROTEIN"/>
    <property type="match status" value="1"/>
</dbReference>
<evidence type="ECO:0000256" key="6">
    <source>
        <dbReference type="PROSITE-ProRule" id="PRU00042"/>
    </source>
</evidence>
<dbReference type="GO" id="GO:0005634">
    <property type="term" value="C:nucleus"/>
    <property type="evidence" value="ECO:0007669"/>
    <property type="project" value="UniProtKB-SubCell"/>
</dbReference>
<evidence type="ECO:0000256" key="4">
    <source>
        <dbReference type="ARBA" id="ARBA00022833"/>
    </source>
</evidence>
<feature type="compositionally biased region" description="Basic and acidic residues" evidence="7">
    <location>
        <begin position="235"/>
        <end position="258"/>
    </location>
</feature>
<sequence>MEAQPCPSDASSISAASERPRPCKDGDDKRLKMKEKVVAEGSETKPVLPESGSRLLLDLKLSNDYMNHNHGTSKLELNLFNPSIVSSSHASESSSEATPENRVKSRVFSCNFCKREFSTSQALGGHQNAHKQERALAKRRHGMDAPPFSHLPPPYQYYPYSSFPLYGSLNRSLGVRMDSMIHKPSYPWSSQAGYRFGHDGWSRFERSGTAIRNFGDSSSIAGLNAAANNMTDGDNLGREGQSENSHTEESDLDLNLKL</sequence>
<dbReference type="EMBL" id="CM018038">
    <property type="protein sequence ID" value="KAA8537364.1"/>
    <property type="molecule type" value="Genomic_DNA"/>
</dbReference>
<dbReference type="Gene3D" id="3.30.160.60">
    <property type="entry name" value="Classic Zinc Finger"/>
    <property type="match status" value="1"/>
</dbReference>
<keyword evidence="5" id="KW-0539">Nucleus</keyword>
<evidence type="ECO:0000256" key="1">
    <source>
        <dbReference type="ARBA" id="ARBA00004123"/>
    </source>
</evidence>
<evidence type="ECO:0000256" key="2">
    <source>
        <dbReference type="ARBA" id="ARBA00022723"/>
    </source>
</evidence>
<dbReference type="InterPro" id="IPR044246">
    <property type="entry name" value="ZFP3-like"/>
</dbReference>
<comment type="subcellular location">
    <subcellularLocation>
        <location evidence="1">Nucleus</location>
    </subcellularLocation>
</comment>
<dbReference type="Proteomes" id="UP000325577">
    <property type="component" value="Linkage Group LG15"/>
</dbReference>
<gene>
    <name evidence="9" type="ORF">F0562_026949</name>
</gene>
<proteinExistence type="predicted"/>
<dbReference type="InterPro" id="IPR013087">
    <property type="entry name" value="Znf_C2H2_type"/>
</dbReference>
<keyword evidence="10" id="KW-1185">Reference proteome</keyword>
<feature type="region of interest" description="Disordered" evidence="7">
    <location>
        <begin position="230"/>
        <end position="258"/>
    </location>
</feature>
<dbReference type="SUPFAM" id="SSF57667">
    <property type="entry name" value="beta-beta-alpha zinc fingers"/>
    <property type="match status" value="1"/>
</dbReference>
<reference evidence="9 10" key="1">
    <citation type="submission" date="2019-09" db="EMBL/GenBank/DDBJ databases">
        <title>A chromosome-level genome assembly of the Chinese tupelo Nyssa sinensis.</title>
        <authorList>
            <person name="Yang X."/>
            <person name="Kang M."/>
            <person name="Yang Y."/>
            <person name="Xiong H."/>
            <person name="Wang M."/>
            <person name="Zhang Z."/>
            <person name="Wang Z."/>
            <person name="Wu H."/>
            <person name="Ma T."/>
            <person name="Liu J."/>
            <person name="Xi Z."/>
        </authorList>
    </citation>
    <scope>NUCLEOTIDE SEQUENCE [LARGE SCALE GENOMIC DNA]</scope>
    <source>
        <strain evidence="9">J267</strain>
        <tissue evidence="9">Leaf</tissue>
    </source>
</reference>